<comment type="subcellular location">
    <subcellularLocation>
        <location evidence="1">Cell membrane</location>
        <topology evidence="1">Multi-pass membrane protein</topology>
    </subcellularLocation>
</comment>
<evidence type="ECO:0000259" key="7">
    <source>
        <dbReference type="PROSITE" id="PS50262"/>
    </source>
</evidence>
<evidence type="ECO:0000256" key="6">
    <source>
        <dbReference type="SAM" id="Phobius"/>
    </source>
</evidence>
<proteinExistence type="predicted"/>
<evidence type="ECO:0000256" key="2">
    <source>
        <dbReference type="ARBA" id="ARBA00022475"/>
    </source>
</evidence>
<dbReference type="AlphaFoldDB" id="A0AA85KPR0"/>
<dbReference type="Pfam" id="PF00001">
    <property type="entry name" value="7tm_1"/>
    <property type="match status" value="1"/>
</dbReference>
<evidence type="ECO:0000256" key="5">
    <source>
        <dbReference type="ARBA" id="ARBA00023136"/>
    </source>
</evidence>
<feature type="transmembrane region" description="Helical" evidence="6">
    <location>
        <begin position="268"/>
        <end position="291"/>
    </location>
</feature>
<dbReference type="WBParaSite" id="TREG1_93560.1">
    <property type="protein sequence ID" value="TREG1_93560.1"/>
    <property type="gene ID" value="TREG1_93560"/>
</dbReference>
<keyword evidence="5 6" id="KW-0472">Membrane</keyword>
<dbReference type="GO" id="GO:0004930">
    <property type="term" value="F:G protein-coupled receptor activity"/>
    <property type="evidence" value="ECO:0007669"/>
    <property type="project" value="InterPro"/>
</dbReference>
<dbReference type="CDD" id="cd00637">
    <property type="entry name" value="7tm_classA_rhodopsin-like"/>
    <property type="match status" value="1"/>
</dbReference>
<keyword evidence="4 6" id="KW-1133">Transmembrane helix</keyword>
<feature type="transmembrane region" description="Helical" evidence="6">
    <location>
        <begin position="166"/>
        <end position="191"/>
    </location>
</feature>
<dbReference type="InterPro" id="IPR017452">
    <property type="entry name" value="GPCR_Rhodpsn_7TM"/>
</dbReference>
<feature type="transmembrane region" description="Helical" evidence="6">
    <location>
        <begin position="211"/>
        <end position="238"/>
    </location>
</feature>
<feature type="transmembrane region" description="Helical" evidence="6">
    <location>
        <begin position="47"/>
        <end position="71"/>
    </location>
</feature>
<evidence type="ECO:0000313" key="8">
    <source>
        <dbReference type="Proteomes" id="UP000050795"/>
    </source>
</evidence>
<sequence>MSLKINSTDFYTPLDTLIDCILLEQGHPNASKLVCEASKIFGNILAYAFPCIGVLNLTTNTIVAVIFLYSIHQKNLQFLFLGLLALSDIGITIIIGWLRLFPTYGLPFASSGGVYYFIMTRSSISCKLVTFAQAFCCTLRGNILLLLAVIRFILMHRPLAYNRLSTYPSWIFITGVVFITFLMSLPIGIIVDMTLVFKLSMCWFTQFDDILIAYQVLFSNTCIVQLSLTLFFNVFFVLKVVKWTSSRRQTTSTNSTESKKNISTTITLLVLHTFTFLCALPCGISFLLTILFDPTSTDVSVEFLRLVVFILNIGWVIIFLQSSLNILLYTVRISIFRQTLCKVLRNVSVRASSVNRVSVQRSFT</sequence>
<organism evidence="8 9">
    <name type="scientific">Trichobilharzia regenti</name>
    <name type="common">Nasal bird schistosome</name>
    <dbReference type="NCBI Taxonomy" id="157069"/>
    <lineage>
        <taxon>Eukaryota</taxon>
        <taxon>Metazoa</taxon>
        <taxon>Spiralia</taxon>
        <taxon>Lophotrochozoa</taxon>
        <taxon>Platyhelminthes</taxon>
        <taxon>Trematoda</taxon>
        <taxon>Digenea</taxon>
        <taxon>Strigeidida</taxon>
        <taxon>Schistosomatoidea</taxon>
        <taxon>Schistosomatidae</taxon>
        <taxon>Trichobilharzia</taxon>
    </lineage>
</organism>
<evidence type="ECO:0000256" key="4">
    <source>
        <dbReference type="ARBA" id="ARBA00022989"/>
    </source>
</evidence>
<dbReference type="PANTHER" id="PTHR22750">
    <property type="entry name" value="G-PROTEIN COUPLED RECEPTOR"/>
    <property type="match status" value="1"/>
</dbReference>
<feature type="transmembrane region" description="Helical" evidence="6">
    <location>
        <begin position="303"/>
        <end position="328"/>
    </location>
</feature>
<dbReference type="Gene3D" id="1.20.1070.10">
    <property type="entry name" value="Rhodopsin 7-helix transmembrane proteins"/>
    <property type="match status" value="1"/>
</dbReference>
<evidence type="ECO:0000313" key="9">
    <source>
        <dbReference type="WBParaSite" id="TREG1_93560.1"/>
    </source>
</evidence>
<keyword evidence="8" id="KW-1185">Reference proteome</keyword>
<keyword evidence="2" id="KW-1003">Cell membrane</keyword>
<dbReference type="Proteomes" id="UP000050795">
    <property type="component" value="Unassembled WGS sequence"/>
</dbReference>
<dbReference type="InterPro" id="IPR000276">
    <property type="entry name" value="GPCR_Rhodpsn"/>
</dbReference>
<reference evidence="9" key="2">
    <citation type="submission" date="2023-11" db="UniProtKB">
        <authorList>
            <consortium name="WormBaseParasite"/>
        </authorList>
    </citation>
    <scope>IDENTIFICATION</scope>
</reference>
<dbReference type="GO" id="GO:0005886">
    <property type="term" value="C:plasma membrane"/>
    <property type="evidence" value="ECO:0007669"/>
    <property type="project" value="UniProtKB-SubCell"/>
</dbReference>
<feature type="transmembrane region" description="Helical" evidence="6">
    <location>
        <begin position="78"/>
        <end position="98"/>
    </location>
</feature>
<accession>A0AA85KPR0</accession>
<feature type="transmembrane region" description="Helical" evidence="6">
    <location>
        <begin position="131"/>
        <end position="154"/>
    </location>
</feature>
<feature type="domain" description="G-protein coupled receptors family 1 profile" evidence="7">
    <location>
        <begin position="59"/>
        <end position="329"/>
    </location>
</feature>
<evidence type="ECO:0000256" key="3">
    <source>
        <dbReference type="ARBA" id="ARBA00022692"/>
    </source>
</evidence>
<dbReference type="SUPFAM" id="SSF81321">
    <property type="entry name" value="Family A G protein-coupled receptor-like"/>
    <property type="match status" value="1"/>
</dbReference>
<dbReference type="PROSITE" id="PS50262">
    <property type="entry name" value="G_PROTEIN_RECEP_F1_2"/>
    <property type="match status" value="1"/>
</dbReference>
<keyword evidence="3 6" id="KW-0812">Transmembrane</keyword>
<protein>
    <recommendedName>
        <fullName evidence="7">G-protein coupled receptors family 1 profile domain-containing protein</fullName>
    </recommendedName>
</protein>
<evidence type="ECO:0000256" key="1">
    <source>
        <dbReference type="ARBA" id="ARBA00004651"/>
    </source>
</evidence>
<name>A0AA85KPR0_TRIRE</name>
<reference evidence="8" key="1">
    <citation type="submission" date="2022-06" db="EMBL/GenBank/DDBJ databases">
        <authorList>
            <person name="Berger JAMES D."/>
            <person name="Berger JAMES D."/>
        </authorList>
    </citation>
    <scope>NUCLEOTIDE SEQUENCE [LARGE SCALE GENOMIC DNA]</scope>
</reference>